<proteinExistence type="inferred from homology"/>
<keyword evidence="6 7" id="KW-0472">Membrane</keyword>
<feature type="transmembrane region" description="Helical" evidence="7">
    <location>
        <begin position="28"/>
        <end position="50"/>
    </location>
</feature>
<dbReference type="InterPro" id="IPR035906">
    <property type="entry name" value="MetI-like_sf"/>
</dbReference>
<evidence type="ECO:0000259" key="8">
    <source>
        <dbReference type="PROSITE" id="PS50928"/>
    </source>
</evidence>
<comment type="similarity">
    <text evidence="7">Belongs to the binding-protein-dependent transport system permease family.</text>
</comment>
<keyword evidence="5 7" id="KW-1133">Transmembrane helix</keyword>
<evidence type="ECO:0000256" key="1">
    <source>
        <dbReference type="ARBA" id="ARBA00004651"/>
    </source>
</evidence>
<comment type="caution">
    <text evidence="9">The sequence shown here is derived from an EMBL/GenBank/DDBJ whole genome shotgun (WGS) entry which is preliminary data.</text>
</comment>
<dbReference type="RefSeq" id="WP_393176398.1">
    <property type="nucleotide sequence ID" value="NZ_JBICRM010000051.1"/>
</dbReference>
<keyword evidence="2 7" id="KW-0813">Transport</keyword>
<evidence type="ECO:0000256" key="3">
    <source>
        <dbReference type="ARBA" id="ARBA00022475"/>
    </source>
</evidence>
<dbReference type="PANTHER" id="PTHR43744">
    <property type="entry name" value="ABC TRANSPORTER PERMEASE PROTEIN MG189-RELATED-RELATED"/>
    <property type="match status" value="1"/>
</dbReference>
<dbReference type="InterPro" id="IPR000515">
    <property type="entry name" value="MetI-like"/>
</dbReference>
<feature type="transmembrane region" description="Helical" evidence="7">
    <location>
        <begin position="163"/>
        <end position="182"/>
    </location>
</feature>
<dbReference type="CDD" id="cd06261">
    <property type="entry name" value="TM_PBP2"/>
    <property type="match status" value="1"/>
</dbReference>
<organism evidence="9 10">
    <name type="scientific">Nonomuraea marmarensis</name>
    <dbReference type="NCBI Taxonomy" id="3351344"/>
    <lineage>
        <taxon>Bacteria</taxon>
        <taxon>Bacillati</taxon>
        <taxon>Actinomycetota</taxon>
        <taxon>Actinomycetes</taxon>
        <taxon>Streptosporangiales</taxon>
        <taxon>Streptosporangiaceae</taxon>
        <taxon>Nonomuraea</taxon>
    </lineage>
</organism>
<feature type="transmembrane region" description="Helical" evidence="7">
    <location>
        <begin position="112"/>
        <end position="128"/>
    </location>
</feature>
<comment type="subcellular location">
    <subcellularLocation>
        <location evidence="1 7">Cell membrane</location>
        <topology evidence="1 7">Multi-pass membrane protein</topology>
    </subcellularLocation>
</comment>
<dbReference type="Pfam" id="PF00528">
    <property type="entry name" value="BPD_transp_1"/>
    <property type="match status" value="1"/>
</dbReference>
<keyword evidence="10" id="KW-1185">Reference proteome</keyword>
<accession>A0ABW7AVX9</accession>
<evidence type="ECO:0000313" key="10">
    <source>
        <dbReference type="Proteomes" id="UP001603978"/>
    </source>
</evidence>
<evidence type="ECO:0000256" key="5">
    <source>
        <dbReference type="ARBA" id="ARBA00022989"/>
    </source>
</evidence>
<evidence type="ECO:0000256" key="4">
    <source>
        <dbReference type="ARBA" id="ARBA00022692"/>
    </source>
</evidence>
<dbReference type="PANTHER" id="PTHR43744:SF3">
    <property type="entry name" value="LACTOSE TRANSPORT SYSTEM PERMEASE PROTEIN LACG"/>
    <property type="match status" value="1"/>
</dbReference>
<gene>
    <name evidence="9" type="ORF">ACFLIM_45930</name>
</gene>
<dbReference type="Proteomes" id="UP001603978">
    <property type="component" value="Unassembled WGS sequence"/>
</dbReference>
<keyword evidence="4 7" id="KW-0812">Transmembrane</keyword>
<feature type="transmembrane region" description="Helical" evidence="7">
    <location>
        <begin position="56"/>
        <end position="77"/>
    </location>
</feature>
<dbReference type="EMBL" id="JBICRM010000051">
    <property type="protein sequence ID" value="MFG1710531.1"/>
    <property type="molecule type" value="Genomic_DNA"/>
</dbReference>
<reference evidence="9 10" key="1">
    <citation type="submission" date="2024-10" db="EMBL/GenBank/DDBJ databases">
        <authorList>
            <person name="Topkara A.R."/>
            <person name="Saygin H."/>
        </authorList>
    </citation>
    <scope>NUCLEOTIDE SEQUENCE [LARGE SCALE GENOMIC DNA]</scope>
    <source>
        <strain evidence="9 10">M3C6</strain>
    </source>
</reference>
<evidence type="ECO:0000256" key="6">
    <source>
        <dbReference type="ARBA" id="ARBA00023136"/>
    </source>
</evidence>
<dbReference type="Gene3D" id="1.10.3720.10">
    <property type="entry name" value="MetI-like"/>
    <property type="match status" value="1"/>
</dbReference>
<name>A0ABW7AVX9_9ACTN</name>
<evidence type="ECO:0000313" key="9">
    <source>
        <dbReference type="EMBL" id="MFG1710531.1"/>
    </source>
</evidence>
<protein>
    <submittedName>
        <fullName evidence="9">Carbohydrate ABC transporter permease</fullName>
    </submittedName>
</protein>
<evidence type="ECO:0000256" key="7">
    <source>
        <dbReference type="RuleBase" id="RU363032"/>
    </source>
</evidence>
<evidence type="ECO:0000256" key="2">
    <source>
        <dbReference type="ARBA" id="ARBA00022448"/>
    </source>
</evidence>
<feature type="domain" description="ABC transmembrane type-1" evidence="8">
    <location>
        <begin position="1"/>
        <end position="181"/>
    </location>
</feature>
<dbReference type="SUPFAM" id="SSF161098">
    <property type="entry name" value="MetI-like"/>
    <property type="match status" value="1"/>
</dbReference>
<dbReference type="PROSITE" id="PS50928">
    <property type="entry name" value="ABC_TM1"/>
    <property type="match status" value="1"/>
</dbReference>
<keyword evidence="3" id="KW-1003">Cell membrane</keyword>
<sequence length="197" mass="20875">MSAAIVVAGNAAGAGFALAKLRFRGAKLLLGLFLATLVLPGEVTIVSQYVTVRSLGLADTLLGVALPGAIGMLNVLLMRTAFQAIPPEMDEAAIIDGATAWQRLRHIGLPNVRGMLSVVTIFAFIGAWDDFLWPLIVLTDPDNYTLTVGLQYLNGTFSANPRLIAAGTMISFLPIVIVFAALQRFFFKGVAEGAIKG</sequence>